<dbReference type="STRING" id="529505.SAMN05421761_1084"/>
<gene>
    <name evidence="8" type="ORF">SAMN05421761_1084</name>
</gene>
<name>A0A1N7MYV5_9BACT</name>
<dbReference type="Proteomes" id="UP000186026">
    <property type="component" value="Unassembled WGS sequence"/>
</dbReference>
<dbReference type="PANTHER" id="PTHR33217">
    <property type="entry name" value="TRANSPOSASE FOR INSERTION SEQUENCE ELEMENT IS1081"/>
    <property type="match status" value="1"/>
</dbReference>
<reference evidence="9" key="1">
    <citation type="submission" date="2017-01" db="EMBL/GenBank/DDBJ databases">
        <authorList>
            <person name="Varghese N."/>
            <person name="Submissions S."/>
        </authorList>
    </citation>
    <scope>NUCLEOTIDE SEQUENCE [LARGE SCALE GENOMIC DNA]</scope>
    <source>
        <strain evidence="9">DSM 46698</strain>
    </source>
</reference>
<keyword evidence="5 6" id="KW-0233">DNA recombination</keyword>
<evidence type="ECO:0000313" key="9">
    <source>
        <dbReference type="Proteomes" id="UP000186026"/>
    </source>
</evidence>
<keyword evidence="3 6" id="KW-0815">Transposition</keyword>
<evidence type="ECO:0000256" key="3">
    <source>
        <dbReference type="ARBA" id="ARBA00022578"/>
    </source>
</evidence>
<dbReference type="PANTHER" id="PTHR33217:SF8">
    <property type="entry name" value="MUTATOR FAMILY TRANSPOSASE"/>
    <property type="match status" value="1"/>
</dbReference>
<evidence type="ECO:0000256" key="2">
    <source>
        <dbReference type="ARBA" id="ARBA00010961"/>
    </source>
</evidence>
<dbReference type="InterPro" id="IPR001207">
    <property type="entry name" value="Transposase_mutator"/>
</dbReference>
<evidence type="ECO:0000313" key="8">
    <source>
        <dbReference type="EMBL" id="SIS91296.1"/>
    </source>
</evidence>
<feature type="compositionally biased region" description="Polar residues" evidence="7">
    <location>
        <begin position="35"/>
        <end position="49"/>
    </location>
</feature>
<dbReference type="Pfam" id="PF00872">
    <property type="entry name" value="Transposase_mut"/>
    <property type="match status" value="1"/>
</dbReference>
<evidence type="ECO:0000256" key="1">
    <source>
        <dbReference type="ARBA" id="ARBA00002190"/>
    </source>
</evidence>
<organism evidence="8 9">
    <name type="scientific">Belliella pelovolcani</name>
    <dbReference type="NCBI Taxonomy" id="529505"/>
    <lineage>
        <taxon>Bacteria</taxon>
        <taxon>Pseudomonadati</taxon>
        <taxon>Bacteroidota</taxon>
        <taxon>Cytophagia</taxon>
        <taxon>Cytophagales</taxon>
        <taxon>Cyclobacteriaceae</taxon>
        <taxon>Belliella</taxon>
    </lineage>
</organism>
<dbReference type="GO" id="GO:0006313">
    <property type="term" value="P:DNA transposition"/>
    <property type="evidence" value="ECO:0007669"/>
    <property type="project" value="UniProtKB-UniRule"/>
</dbReference>
<feature type="region of interest" description="Disordered" evidence="7">
    <location>
        <begin position="28"/>
        <end position="50"/>
    </location>
</feature>
<accession>A0A1N7MYV5</accession>
<keyword evidence="6" id="KW-0814">Transposable element</keyword>
<evidence type="ECO:0000256" key="4">
    <source>
        <dbReference type="ARBA" id="ARBA00023125"/>
    </source>
</evidence>
<comment type="function">
    <text evidence="1 6">Required for the transposition of the insertion element.</text>
</comment>
<dbReference type="EMBL" id="FTOP01000008">
    <property type="protein sequence ID" value="SIS91296.1"/>
    <property type="molecule type" value="Genomic_DNA"/>
</dbReference>
<dbReference type="AlphaFoldDB" id="A0A1N7MYV5"/>
<dbReference type="GO" id="GO:0004803">
    <property type="term" value="F:transposase activity"/>
    <property type="evidence" value="ECO:0007669"/>
    <property type="project" value="UniProtKB-UniRule"/>
</dbReference>
<evidence type="ECO:0000256" key="5">
    <source>
        <dbReference type="ARBA" id="ARBA00023172"/>
    </source>
</evidence>
<dbReference type="GO" id="GO:0003677">
    <property type="term" value="F:DNA binding"/>
    <property type="evidence" value="ECO:0007669"/>
    <property type="project" value="UniProtKB-UniRule"/>
</dbReference>
<evidence type="ECO:0000256" key="7">
    <source>
        <dbReference type="SAM" id="MobiDB-lite"/>
    </source>
</evidence>
<sequence length="106" mass="12120">MELNSFLQQLQKRAVEKMLEGELDARLGYEKHQNTDNSNSSNGHSTQAIKDSFGEAEIKVARVRDDSFKPIFVPTKRKNMAEGVENVIISMYAKEMSNQDIEEQVR</sequence>
<comment type="similarity">
    <text evidence="2 6">Belongs to the transposase mutator family.</text>
</comment>
<evidence type="ECO:0000256" key="6">
    <source>
        <dbReference type="RuleBase" id="RU365089"/>
    </source>
</evidence>
<proteinExistence type="inferred from homology"/>
<keyword evidence="4 6" id="KW-0238">DNA-binding</keyword>
<protein>
    <recommendedName>
        <fullName evidence="6">Mutator family transposase</fullName>
    </recommendedName>
</protein>
<keyword evidence="9" id="KW-1185">Reference proteome</keyword>